<keyword evidence="4 6" id="KW-1133">Transmembrane helix</keyword>
<dbReference type="InterPro" id="IPR039309">
    <property type="entry name" value="BT1"/>
</dbReference>
<evidence type="ECO:0000313" key="7">
    <source>
        <dbReference type="EMBL" id="RHY15467.1"/>
    </source>
</evidence>
<dbReference type="Proteomes" id="UP000285060">
    <property type="component" value="Unassembled WGS sequence"/>
</dbReference>
<evidence type="ECO:0000256" key="5">
    <source>
        <dbReference type="ARBA" id="ARBA00023136"/>
    </source>
</evidence>
<dbReference type="PANTHER" id="PTHR31585:SF5">
    <property type="entry name" value="RNA-BINDING S4 DOMAIN-CONTAINING PROTEIN"/>
    <property type="match status" value="1"/>
</dbReference>
<feature type="non-terminal residue" evidence="7">
    <location>
        <position position="234"/>
    </location>
</feature>
<organism evidence="7 8">
    <name type="scientific">Aphanomyces invadans</name>
    <dbReference type="NCBI Taxonomy" id="157072"/>
    <lineage>
        <taxon>Eukaryota</taxon>
        <taxon>Sar</taxon>
        <taxon>Stramenopiles</taxon>
        <taxon>Oomycota</taxon>
        <taxon>Saprolegniomycetes</taxon>
        <taxon>Saprolegniales</taxon>
        <taxon>Verrucalvaceae</taxon>
        <taxon>Aphanomyces</taxon>
    </lineage>
</organism>
<feature type="transmembrane region" description="Helical" evidence="6">
    <location>
        <begin position="182"/>
        <end position="207"/>
    </location>
</feature>
<evidence type="ECO:0000256" key="2">
    <source>
        <dbReference type="ARBA" id="ARBA00022448"/>
    </source>
</evidence>
<evidence type="ECO:0000256" key="1">
    <source>
        <dbReference type="ARBA" id="ARBA00004141"/>
    </source>
</evidence>
<reference evidence="7 8" key="1">
    <citation type="submission" date="2018-08" db="EMBL/GenBank/DDBJ databases">
        <title>Aphanomyces genome sequencing and annotation.</title>
        <authorList>
            <person name="Minardi D."/>
            <person name="Oidtmann B."/>
            <person name="Van Der Giezen M."/>
            <person name="Studholme D.J."/>
        </authorList>
    </citation>
    <scope>NUCLEOTIDE SEQUENCE [LARGE SCALE GENOMIC DNA]</scope>
    <source>
        <strain evidence="7 8">NJM0002</strain>
    </source>
</reference>
<keyword evidence="2" id="KW-0813">Transport</keyword>
<dbReference type="PANTHER" id="PTHR31585">
    <property type="entry name" value="FOLATE-BIOPTERIN TRANSPORTER 1, CHLOROPLASTIC"/>
    <property type="match status" value="1"/>
</dbReference>
<evidence type="ECO:0000313" key="8">
    <source>
        <dbReference type="Proteomes" id="UP000285060"/>
    </source>
</evidence>
<evidence type="ECO:0000256" key="4">
    <source>
        <dbReference type="ARBA" id="ARBA00022989"/>
    </source>
</evidence>
<evidence type="ECO:0000256" key="6">
    <source>
        <dbReference type="SAM" id="Phobius"/>
    </source>
</evidence>
<name>A0A418AF57_9STRA</name>
<protein>
    <submittedName>
        <fullName evidence="7">Uncharacterized protein</fullName>
    </submittedName>
</protein>
<feature type="transmembrane region" description="Helical" evidence="6">
    <location>
        <begin position="75"/>
        <end position="93"/>
    </location>
</feature>
<keyword evidence="5 6" id="KW-0472">Membrane</keyword>
<feature type="transmembrane region" description="Helical" evidence="6">
    <location>
        <begin position="143"/>
        <end position="162"/>
    </location>
</feature>
<comment type="caution">
    <text evidence="7">The sequence shown here is derived from an EMBL/GenBank/DDBJ whole genome shotgun (WGS) entry which is preliminary data.</text>
</comment>
<evidence type="ECO:0000256" key="3">
    <source>
        <dbReference type="ARBA" id="ARBA00022692"/>
    </source>
</evidence>
<keyword evidence="3 6" id="KW-0812">Transmembrane</keyword>
<dbReference type="Pfam" id="PF03092">
    <property type="entry name" value="BT1"/>
    <property type="match status" value="1"/>
</dbReference>
<proteinExistence type="predicted"/>
<feature type="transmembrane region" description="Helical" evidence="6">
    <location>
        <begin position="113"/>
        <end position="131"/>
    </location>
</feature>
<dbReference type="EMBL" id="QUSY01003968">
    <property type="protein sequence ID" value="RHY15467.1"/>
    <property type="molecule type" value="Genomic_DNA"/>
</dbReference>
<keyword evidence="8" id="KW-1185">Reference proteome</keyword>
<sequence>MRCIQSTKCTCIIHPTRHLFVVQVHQLYIQSDTNDGDNKGYEDAKTPTELEDGALVAGGAFDLFSRKAFGLFTQYAAIGIIYGMIPALNYPIFNVYLQLEGFQTASYSTLVTLGWSFRVFMGMFSDCFPIFGYRRTEVRWDVTYSFIISYGSKLFAMAWLWMLPPQRGPMQELKKKGGKSKFAGILLIVLFVSCLAFSVTSSIMSIFPSTKCYRIAGGNGKLDATTGKCPDVRA</sequence>
<dbReference type="AlphaFoldDB" id="A0A418AF57"/>
<accession>A0A418AF57</accession>
<comment type="subcellular location">
    <subcellularLocation>
        <location evidence="1">Membrane</location>
        <topology evidence="1">Multi-pass membrane protein</topology>
    </subcellularLocation>
</comment>
<dbReference type="VEuPathDB" id="FungiDB:H310_10919"/>
<gene>
    <name evidence="7" type="ORF">DYB32_010760</name>
</gene>
<dbReference type="GO" id="GO:0016020">
    <property type="term" value="C:membrane"/>
    <property type="evidence" value="ECO:0007669"/>
    <property type="project" value="UniProtKB-SubCell"/>
</dbReference>